<proteinExistence type="predicted"/>
<dbReference type="InterPro" id="IPR046335">
    <property type="entry name" value="LacI/GalR-like_sensor"/>
</dbReference>
<dbReference type="PROSITE" id="PS50932">
    <property type="entry name" value="HTH_LACI_2"/>
    <property type="match status" value="1"/>
</dbReference>
<dbReference type="Proteomes" id="UP001064087">
    <property type="component" value="Plasmid unnamed2"/>
</dbReference>
<geneLocation type="plasmid" evidence="5 6">
    <name>unnamed2</name>
</geneLocation>
<reference evidence="5" key="1">
    <citation type="submission" date="2022-10" db="EMBL/GenBank/DDBJ databases">
        <title>Roseovarius pelagicus sp. nov., isolated from Arctic seawater.</title>
        <authorList>
            <person name="Hong Y.W."/>
            <person name="Hwang C.Y."/>
        </authorList>
    </citation>
    <scope>NUCLEOTIDE SEQUENCE</scope>
    <source>
        <strain evidence="5">HL-MP18</strain>
        <plasmid evidence="5">unnamed2</plasmid>
    </source>
</reference>
<dbReference type="Gene3D" id="3.40.50.2300">
    <property type="match status" value="2"/>
</dbReference>
<dbReference type="Pfam" id="PF13377">
    <property type="entry name" value="Peripla_BP_3"/>
    <property type="match status" value="1"/>
</dbReference>
<dbReference type="Gene3D" id="1.10.260.40">
    <property type="entry name" value="lambda repressor-like DNA-binding domains"/>
    <property type="match status" value="1"/>
</dbReference>
<organism evidence="5 6">
    <name type="scientific">Roseovarius pelagicus</name>
    <dbReference type="NCBI Taxonomy" id="2980108"/>
    <lineage>
        <taxon>Bacteria</taxon>
        <taxon>Pseudomonadati</taxon>
        <taxon>Pseudomonadota</taxon>
        <taxon>Alphaproteobacteria</taxon>
        <taxon>Rhodobacterales</taxon>
        <taxon>Roseobacteraceae</taxon>
        <taxon>Roseovarius</taxon>
    </lineage>
</organism>
<sequence length="359" mass="38672">MSKSSDDDKPHLAGKVVTISDVSVEAGVSITTVSRVLRGDTKLSIREETRERIFAAVKKLNYAPNPAARSLRTSKSMAIAIILPEAENPAYAPIIRGAQSAAVENGYSLLVSYCGENQTADEIYRNLALNLRVDGLLVTTSQSEDEEILMPDAAGVPTVLVNRRTKAQSSFVIVDDSAGARLAVEHLISLGHRRIAHLSGPLTHYNSAQRVKGYTTALKEAGIDPDPALIVESGYLAADGRTSTQKLLNSCEPLPTAIFCNSLLVAAATVTVCRDNGLKVPDDMSIVSLHDGTIAELIYPPLSTVRYDLFEMGRQATFSLLDLIGGDGSEKKQTVLAPVEFIKRESSTVPRQVSVQLKR</sequence>
<protein>
    <submittedName>
        <fullName evidence="5">LacI family transcriptional regulator</fullName>
    </submittedName>
</protein>
<evidence type="ECO:0000256" key="1">
    <source>
        <dbReference type="ARBA" id="ARBA00023015"/>
    </source>
</evidence>
<dbReference type="CDD" id="cd06267">
    <property type="entry name" value="PBP1_LacI_sugar_binding-like"/>
    <property type="match status" value="1"/>
</dbReference>
<dbReference type="InterPro" id="IPR000843">
    <property type="entry name" value="HTH_LacI"/>
</dbReference>
<dbReference type="InterPro" id="IPR010982">
    <property type="entry name" value="Lambda_DNA-bd_dom_sf"/>
</dbReference>
<dbReference type="SUPFAM" id="SSF47413">
    <property type="entry name" value="lambda repressor-like DNA-binding domains"/>
    <property type="match status" value="1"/>
</dbReference>
<dbReference type="PANTHER" id="PTHR30146:SF109">
    <property type="entry name" value="HTH-TYPE TRANSCRIPTIONAL REGULATOR GALS"/>
    <property type="match status" value="1"/>
</dbReference>
<accession>A0ABY6D5R4</accession>
<dbReference type="CDD" id="cd01392">
    <property type="entry name" value="HTH_LacI"/>
    <property type="match status" value="1"/>
</dbReference>
<keyword evidence="5" id="KW-0614">Plasmid</keyword>
<keyword evidence="3" id="KW-0804">Transcription</keyword>
<keyword evidence="1" id="KW-0805">Transcription regulation</keyword>
<name>A0ABY6D5R4_9RHOB</name>
<evidence type="ECO:0000313" key="6">
    <source>
        <dbReference type="Proteomes" id="UP001064087"/>
    </source>
</evidence>
<evidence type="ECO:0000256" key="3">
    <source>
        <dbReference type="ARBA" id="ARBA00023163"/>
    </source>
</evidence>
<dbReference type="InterPro" id="IPR028082">
    <property type="entry name" value="Peripla_BP_I"/>
</dbReference>
<dbReference type="PANTHER" id="PTHR30146">
    <property type="entry name" value="LACI-RELATED TRANSCRIPTIONAL REPRESSOR"/>
    <property type="match status" value="1"/>
</dbReference>
<dbReference type="SUPFAM" id="SSF53822">
    <property type="entry name" value="Periplasmic binding protein-like I"/>
    <property type="match status" value="1"/>
</dbReference>
<keyword evidence="6" id="KW-1185">Reference proteome</keyword>
<dbReference type="Pfam" id="PF00356">
    <property type="entry name" value="LacI"/>
    <property type="match status" value="1"/>
</dbReference>
<evidence type="ECO:0000259" key="4">
    <source>
        <dbReference type="PROSITE" id="PS50932"/>
    </source>
</evidence>
<evidence type="ECO:0000256" key="2">
    <source>
        <dbReference type="ARBA" id="ARBA00023125"/>
    </source>
</evidence>
<dbReference type="RefSeq" id="WP_263046684.1">
    <property type="nucleotide sequence ID" value="NZ_CP106737.1"/>
</dbReference>
<dbReference type="EMBL" id="CP106737">
    <property type="protein sequence ID" value="UXX81487.1"/>
    <property type="molecule type" value="Genomic_DNA"/>
</dbReference>
<gene>
    <name evidence="5" type="ORF">N7U68_00015</name>
</gene>
<evidence type="ECO:0000313" key="5">
    <source>
        <dbReference type="EMBL" id="UXX81487.1"/>
    </source>
</evidence>
<keyword evidence="2" id="KW-0238">DNA-binding</keyword>
<dbReference type="SMART" id="SM00354">
    <property type="entry name" value="HTH_LACI"/>
    <property type="match status" value="1"/>
</dbReference>
<feature type="domain" description="HTH lacI-type" evidence="4">
    <location>
        <begin position="17"/>
        <end position="73"/>
    </location>
</feature>